<evidence type="ECO:0000259" key="3">
    <source>
        <dbReference type="Pfam" id="PF15787"/>
    </source>
</evidence>
<keyword evidence="5" id="KW-1185">Reference proteome</keyword>
<feature type="compositionally biased region" description="Polar residues" evidence="1">
    <location>
        <begin position="1781"/>
        <end position="1816"/>
    </location>
</feature>
<accession>A0A482XDF8</accession>
<dbReference type="SUPFAM" id="SSF48371">
    <property type="entry name" value="ARM repeat"/>
    <property type="match status" value="1"/>
</dbReference>
<feature type="compositionally biased region" description="Polar residues" evidence="1">
    <location>
        <begin position="1283"/>
        <end position="1318"/>
    </location>
</feature>
<proteinExistence type="predicted"/>
<dbReference type="GO" id="GO:0019901">
    <property type="term" value="F:protein kinase binding"/>
    <property type="evidence" value="ECO:0007669"/>
    <property type="project" value="TreeGrafter"/>
</dbReference>
<dbReference type="FunCoup" id="A0A482XDF8">
    <property type="interactions" value="1153"/>
</dbReference>
<feature type="region of interest" description="Disordered" evidence="1">
    <location>
        <begin position="1203"/>
        <end position="1335"/>
    </location>
</feature>
<feature type="compositionally biased region" description="Pro residues" evidence="1">
    <location>
        <begin position="1890"/>
        <end position="1900"/>
    </location>
</feature>
<dbReference type="GO" id="GO:0008104">
    <property type="term" value="P:intracellular protein localization"/>
    <property type="evidence" value="ECO:0007669"/>
    <property type="project" value="TreeGrafter"/>
</dbReference>
<evidence type="ECO:0000313" key="4">
    <source>
        <dbReference type="EMBL" id="RZF43722.1"/>
    </source>
</evidence>
<gene>
    <name evidence="4" type="ORF">LSTR_LSTR004235</name>
</gene>
<evidence type="ECO:0000256" key="1">
    <source>
        <dbReference type="SAM" id="MobiDB-lite"/>
    </source>
</evidence>
<dbReference type="InParanoid" id="A0A482XDF8"/>
<dbReference type="OrthoDB" id="26681at2759"/>
<comment type="caution">
    <text evidence="4">The sequence shown here is derived from an EMBL/GenBank/DDBJ whole genome shotgun (WGS) entry which is preliminary data.</text>
</comment>
<dbReference type="InterPro" id="IPR031570">
    <property type="entry name" value="NBEA/BDCP_DUF4704"/>
</dbReference>
<dbReference type="PANTHER" id="PTHR13743:SF162">
    <property type="entry name" value="NEUROBEACHIN"/>
    <property type="match status" value="1"/>
</dbReference>
<evidence type="ECO:0000259" key="2">
    <source>
        <dbReference type="Pfam" id="PF06469"/>
    </source>
</evidence>
<feature type="compositionally biased region" description="Low complexity" evidence="1">
    <location>
        <begin position="1005"/>
        <end position="1019"/>
    </location>
</feature>
<feature type="compositionally biased region" description="Low complexity" evidence="1">
    <location>
        <begin position="1319"/>
        <end position="1335"/>
    </location>
</feature>
<protein>
    <recommendedName>
        <fullName evidence="6">Neurobeachin</fullName>
    </recommendedName>
</protein>
<dbReference type="Pfam" id="PF06469">
    <property type="entry name" value="DUF1088"/>
    <property type="match status" value="1"/>
</dbReference>
<sequence>MSYLLIDMLGVLASYSITVKELKLLFGAMKAVNGKWPRHTTKLLNVLRQMPQRNGPDVFFSFPGKKGSAMVLPPLARWPYENGFTFTTWFRLDPINSVNIEREKPYLYCFKTSKGVGYSAHFVGNCLVLTSMKIKGKGFQHCVKYEFQPRKWYMIAIVYIYNRWTKSEIKCLVNGQLASSTEMAWLVSTNDPFDKCYIGATPELDEERVFCGQMSAIYLFSEALTTHQICAMHRLGPGYKSQFRFDNECHLSLPDNHRRVSGSLVASEASMQLHDLRPVLYDGKLSSAIVFMYNPVATDSQLCLQSAPKGNSSYFVHTPHALMLQDVKAVITHSIHSTLNSVGGIQVLFPLFAQLDLPYDSVDNRRDPTLCSKLLGFICELVEGSPTVQQHMIQNRGFLVISYMLQRSSRDHLTLEVLGSFLGLTKHLVTCLSANSELLLKQLLDHVLFNPALWIYTPAPVQTKLYSYLATEFLADTQIYSNVRRVSTVLQTVHTLKYYYWVVNPRAKSGITPKGLDGPRPAKKDILAVRSCILQFLKQLMKVGSGVKEDELQSILNYLSTVREDENLHDVVPAFDMKNGVRCVFKLLASESQLIRLQALKLLGFFLSRSTHKRKYDVMSPHNLYTLLAERLLLNEDTLTLSTYNVLYEIMTEHISQQILYTRHSEPESTYRLENPMILKVVATLIRQSKQTEQLLEVKKLFLSDMTLLCNNNRENRRTVLQMSVWQEWLIAMAYIHPKNCEEQKISDMVYSLFRMLLHHAIKYEYGGWRVWVDTLAIVHSKVSYEEFKLQFAQMYEHYERQRSDNITDPALRQQRPISTISGWEHQASLPAAMFQENNIDKDEQIREIEQSCNCDAEALESDEPETSPADVVIAYAPPAVPQLENSIHQHQEEIETDTTSDEQVAESSVSDNINSVDTIPENVVKDVIIKNVEKLNGADETISEGSSSVEVANSNEVVRLVEKEVIDSDTSEAYLTPTEIERKEEDSDETPKSASEKLPIAVNEESSAGSEETTTTSSKEQDEEEVDEEEEVEEEEEEDEEEEEEDVKKVVVEEGGEKEASDKTNAEESDSCSNDSVKSVCTGKDVVESSVVDSKPIAGDVVKVPEDDLKSAGDDSKVADVSVNVSEVPEDCPNASEPVKALEDVSKTLEDISKAPEDILKVPADVSKAPEVVSKISEDVTKVPEDISKIPKDVSNVSAVVETSADPTNLQQTDSKAHEEIPKASEDVPKAAEDITKVAEDVVKPAVDVNVPEDVSKTPESIEDVSENADQVKDVPNEHSSDISNELTSPSKQVNKAASEISTISGPQIPDVSSSQLDVDPSNTDSNSNSVVTNDARTLVDASAGGMQMDAVVEVHHNGSEAANVQLSNDDAVSSKSVAVGANSVGEEAEVDQVEDEVDEEDSRRMKGGGGSTGSQSAPSSAGGGSSQGGGGGTRPMFSPGPSRPPFRIPEFKWSYIHQRLLSDVLFSLETDIQVWRSHSTKSVLDFVNSGENAIFVVNTVHLISQLADNLIIACGGLLPLLASATSPNSELDVMEPTQGMPIEVAVSFLQRLVNMADVLVFASSLNFGELESEKSMSSGGILRQCLRLVCTCAVRNCLECKERCRPQLGGNPSASAPPHHQHPHLVNNKTAHLQSLIRGAQTSPKNIVDNLSSQSSPVKDPEKLLQDMDVNRLRAVIYLDVEETKQAQFLSLAIVYFISVLMVSKYRDILEPPVLTRPPSPPLPAPNQIRMNGAHPQATHQVVGDSPPDDSEMDVIVVDERNSSVLTDRDDLTGPPSLKSISSTEEVISVNSQPASDVDSNTTDDNKMSLSNLAGNDDSWTDVNLNEDPMIPSEDTRNMHNISAHSRVIDSEGNLSISSRSVNERGEKPRAEISVVRVPGVGSGEVPPSGPPSLPQELPPQARGLPPPMTAAGAPSSREASLTQKLETALGSVCPLLREIMVDFSPFLSKTLVGSHGQELLMEGKGLMTFKYSHSVVELVMLLCSQEWQNSLQKHAGLAFIELINEGRLLSHAMKDHIVRVANEAEFILNRMRADDVMKHADFETQCAQTLLDCREEERMCDHLITAARRRDNVIAGRLLEKICNILSNKHGAWGYSDSTAVKNEFWKLDSWEDDARRRKRFVHNPRGSSHPQATLKAALEHGGAPEDAIHQACTEFHAQLVASHTQQGQSSDLMDDNELPDDRELDVDLVDLIKIVFFVPMIQGGCGACLLESDLEMSTLF</sequence>
<dbReference type="EMBL" id="QKKF02012238">
    <property type="protein sequence ID" value="RZF43722.1"/>
    <property type="molecule type" value="Genomic_DNA"/>
</dbReference>
<feature type="compositionally biased region" description="Basic and acidic residues" evidence="1">
    <location>
        <begin position="1047"/>
        <end position="1067"/>
    </location>
</feature>
<dbReference type="Gene3D" id="2.60.120.200">
    <property type="match status" value="1"/>
</dbReference>
<dbReference type="InterPro" id="IPR016024">
    <property type="entry name" value="ARM-type_fold"/>
</dbReference>
<organism evidence="4 5">
    <name type="scientific">Laodelphax striatellus</name>
    <name type="common">Small brown planthopper</name>
    <name type="synonym">Delphax striatella</name>
    <dbReference type="NCBI Taxonomy" id="195883"/>
    <lineage>
        <taxon>Eukaryota</taxon>
        <taxon>Metazoa</taxon>
        <taxon>Ecdysozoa</taxon>
        <taxon>Arthropoda</taxon>
        <taxon>Hexapoda</taxon>
        <taxon>Insecta</taxon>
        <taxon>Pterygota</taxon>
        <taxon>Neoptera</taxon>
        <taxon>Paraneoptera</taxon>
        <taxon>Hemiptera</taxon>
        <taxon>Auchenorrhyncha</taxon>
        <taxon>Fulgoroidea</taxon>
        <taxon>Delphacidae</taxon>
        <taxon>Criomorphinae</taxon>
        <taxon>Laodelphax</taxon>
    </lineage>
</organism>
<dbReference type="Proteomes" id="UP000291343">
    <property type="component" value="Unassembled WGS sequence"/>
</dbReference>
<feature type="compositionally biased region" description="Gly residues" evidence="1">
    <location>
        <begin position="1423"/>
        <end position="1435"/>
    </location>
</feature>
<reference evidence="4 5" key="1">
    <citation type="journal article" date="2017" name="Gigascience">
        <title>Genome sequence of the small brown planthopper, Laodelphax striatellus.</title>
        <authorList>
            <person name="Zhu J."/>
            <person name="Jiang F."/>
            <person name="Wang X."/>
            <person name="Yang P."/>
            <person name="Bao Y."/>
            <person name="Zhao W."/>
            <person name="Wang W."/>
            <person name="Lu H."/>
            <person name="Wang Q."/>
            <person name="Cui N."/>
            <person name="Li J."/>
            <person name="Chen X."/>
            <person name="Luo L."/>
            <person name="Yu J."/>
            <person name="Kang L."/>
            <person name="Cui F."/>
        </authorList>
    </citation>
    <scope>NUCLEOTIDE SEQUENCE [LARGE SCALE GENOMIC DNA]</scope>
    <source>
        <strain evidence="4">Lst14</strain>
    </source>
</reference>
<dbReference type="SMR" id="A0A482XDF8"/>
<feature type="compositionally biased region" description="Basic and acidic residues" evidence="1">
    <location>
        <begin position="1271"/>
        <end position="1282"/>
    </location>
</feature>
<dbReference type="InterPro" id="IPR010508">
    <property type="entry name" value="NBEA-like_DUF1088"/>
</dbReference>
<evidence type="ECO:0008006" key="6">
    <source>
        <dbReference type="Google" id="ProtNLM"/>
    </source>
</evidence>
<feature type="domain" description="DUF4704" evidence="3">
    <location>
        <begin position="314"/>
        <end position="781"/>
    </location>
</feature>
<dbReference type="InterPro" id="IPR050865">
    <property type="entry name" value="BEACH_Domain"/>
</dbReference>
<dbReference type="GO" id="GO:0016020">
    <property type="term" value="C:membrane"/>
    <property type="evidence" value="ECO:0007669"/>
    <property type="project" value="TreeGrafter"/>
</dbReference>
<dbReference type="SUPFAM" id="SSF58104">
    <property type="entry name" value="Methyl-accepting chemotaxis protein (MCP) signaling domain"/>
    <property type="match status" value="1"/>
</dbReference>
<feature type="compositionally biased region" description="Basic and acidic residues" evidence="1">
    <location>
        <begin position="1216"/>
        <end position="1244"/>
    </location>
</feature>
<feature type="compositionally biased region" description="Basic and acidic residues" evidence="1">
    <location>
        <begin position="1760"/>
        <end position="1774"/>
    </location>
</feature>
<feature type="region of interest" description="Disordered" evidence="1">
    <location>
        <begin position="1881"/>
        <end position="1922"/>
    </location>
</feature>
<feature type="compositionally biased region" description="Acidic residues" evidence="1">
    <location>
        <begin position="1388"/>
        <end position="1402"/>
    </location>
</feature>
<evidence type="ECO:0000313" key="5">
    <source>
        <dbReference type="Proteomes" id="UP000291343"/>
    </source>
</evidence>
<feature type="compositionally biased region" description="Basic and acidic residues" evidence="1">
    <location>
        <begin position="980"/>
        <end position="996"/>
    </location>
</feature>
<dbReference type="FunFam" id="2.60.120.200:FF:000010">
    <property type="entry name" value="neurobeachin isoform X2"/>
    <property type="match status" value="1"/>
</dbReference>
<feature type="compositionally biased region" description="Polar residues" evidence="1">
    <location>
        <begin position="1206"/>
        <end position="1215"/>
    </location>
</feature>
<feature type="region of interest" description="Disordered" evidence="1">
    <location>
        <begin position="970"/>
        <end position="1081"/>
    </location>
</feature>
<feature type="region of interest" description="Disordered" evidence="1">
    <location>
        <begin position="1383"/>
        <end position="1445"/>
    </location>
</feature>
<dbReference type="GO" id="GO:0005829">
    <property type="term" value="C:cytosol"/>
    <property type="evidence" value="ECO:0007669"/>
    <property type="project" value="TreeGrafter"/>
</dbReference>
<feature type="region of interest" description="Disordered" evidence="1">
    <location>
        <begin position="892"/>
        <end position="911"/>
    </location>
</feature>
<dbReference type="PANTHER" id="PTHR13743">
    <property type="entry name" value="BEIGE/BEACH-RELATED"/>
    <property type="match status" value="1"/>
</dbReference>
<dbReference type="Pfam" id="PF15787">
    <property type="entry name" value="DUF4704"/>
    <property type="match status" value="1"/>
</dbReference>
<dbReference type="InterPro" id="IPR013320">
    <property type="entry name" value="ConA-like_dom_sf"/>
</dbReference>
<name>A0A482XDF8_LAOST</name>
<feature type="region of interest" description="Disordered" evidence="1">
    <location>
        <begin position="1719"/>
        <end position="1839"/>
    </location>
</feature>
<dbReference type="SUPFAM" id="SSF49899">
    <property type="entry name" value="Concanavalin A-like lectins/glucanases"/>
    <property type="match status" value="1"/>
</dbReference>
<feature type="domain" description="DUF1088" evidence="2">
    <location>
        <begin position="2008"/>
        <end position="2179"/>
    </location>
</feature>
<feature type="compositionally biased region" description="Acidic residues" evidence="1">
    <location>
        <begin position="895"/>
        <end position="905"/>
    </location>
</feature>
<dbReference type="STRING" id="195883.A0A482XDF8"/>
<feature type="compositionally biased region" description="Acidic residues" evidence="1">
    <location>
        <begin position="1022"/>
        <end position="1046"/>
    </location>
</feature>